<evidence type="ECO:0000313" key="1">
    <source>
        <dbReference type="EMBL" id="PSJ59435.1"/>
    </source>
</evidence>
<gene>
    <name evidence="1" type="ORF">C7I85_17720</name>
</gene>
<name>A0A2P7SAU3_9HYPH</name>
<evidence type="ECO:0008006" key="3">
    <source>
        <dbReference type="Google" id="ProtNLM"/>
    </source>
</evidence>
<accession>A0A2P7SAU3</accession>
<dbReference type="Proteomes" id="UP000240653">
    <property type="component" value="Unassembled WGS sequence"/>
</dbReference>
<organism evidence="1 2">
    <name type="scientific">Pseudaminobacter soli</name>
    <name type="common">ex Li et al. 2025</name>
    <dbReference type="NCBI Taxonomy" id="1295366"/>
    <lineage>
        <taxon>Bacteria</taxon>
        <taxon>Pseudomonadati</taxon>
        <taxon>Pseudomonadota</taxon>
        <taxon>Alphaproteobacteria</taxon>
        <taxon>Hyphomicrobiales</taxon>
        <taxon>Phyllobacteriaceae</taxon>
        <taxon>Pseudaminobacter</taxon>
    </lineage>
</organism>
<dbReference type="OrthoDB" id="8029632at2"/>
<evidence type="ECO:0000313" key="2">
    <source>
        <dbReference type="Proteomes" id="UP000240653"/>
    </source>
</evidence>
<keyword evidence="2" id="KW-1185">Reference proteome</keyword>
<comment type="caution">
    <text evidence="1">The sequence shown here is derived from an EMBL/GenBank/DDBJ whole genome shotgun (WGS) entry which is preliminary data.</text>
</comment>
<protein>
    <recommendedName>
        <fullName evidence="3">DUF3426 domain-containing protein</fullName>
    </recommendedName>
</protein>
<sequence length="216" mass="22520">MADGRTARPVSGEIMTDASVMGAASRPVVDTDIVDADFEIVASPEPRQPAPEPQPKVFMPNGASTTGMEMLQRKAGERRTFQPFARRGGPAFWTVGGGLVIAAFWISGGHTLLSQLQLPGSAEAAPFFTIAGVKSRVETAGGGQILFVDGEATNGGDLAGMLPELEIHVTGEDGRATFYKLGTSQTPLAPGGRFAFSSRLAVPKNGVKTVTVAFGE</sequence>
<dbReference type="RefSeq" id="WP_106725321.1">
    <property type="nucleotide sequence ID" value="NZ_PXYL01000008.1"/>
</dbReference>
<proteinExistence type="predicted"/>
<dbReference type="AlphaFoldDB" id="A0A2P7SAU3"/>
<reference evidence="1 2" key="1">
    <citation type="submission" date="2018-03" db="EMBL/GenBank/DDBJ databases">
        <title>The draft genome of Mesorhizobium soli JCM 19897.</title>
        <authorList>
            <person name="Li L."/>
            <person name="Liu L."/>
            <person name="Liang L."/>
            <person name="Wang T."/>
            <person name="Zhang X."/>
        </authorList>
    </citation>
    <scope>NUCLEOTIDE SEQUENCE [LARGE SCALE GENOMIC DNA]</scope>
    <source>
        <strain evidence="1 2">JCM 19897</strain>
    </source>
</reference>
<dbReference type="EMBL" id="PXYL01000008">
    <property type="protein sequence ID" value="PSJ59435.1"/>
    <property type="molecule type" value="Genomic_DNA"/>
</dbReference>